<feature type="chain" id="PRO_5019029753" description="ethanolamine kinase" evidence="4">
    <location>
        <begin position="19"/>
        <end position="367"/>
    </location>
</feature>
<dbReference type="PANTHER" id="PTHR22603:SF66">
    <property type="entry name" value="ETHANOLAMINE KINASE"/>
    <property type="match status" value="1"/>
</dbReference>
<keyword evidence="6" id="KW-1185">Reference proteome</keyword>
<evidence type="ECO:0000256" key="3">
    <source>
        <dbReference type="ARBA" id="ARBA00038874"/>
    </source>
</evidence>
<feature type="signal peptide" evidence="4">
    <location>
        <begin position="1"/>
        <end position="18"/>
    </location>
</feature>
<keyword evidence="5" id="KW-0808">Transferase</keyword>
<sequence length="367" mass="43638">MNFLILFRLMNLFFFIKSELKRKRTKSYKNIQKLLKKQKADELLEQYTRKYGTLPSKLESATNEVYRLDCDAVPCILKKFLNDDFEEENKIALAIKFPRIYGFGEDYRLEKYVDHKQVDYQTDSGKIARAILSFHSTKLDGIKQFIPYYDTLLNKQLQTQIEYLDQLKCSAEKNLLNLSFDLSNLQKIFTSVHQKFINLINEHGLVFDKLCHNDLNHGNILKIKNNVVFIDFEFACISDPLLDIARFFYCTKYYYFYNHPENCSGLWNNEKKISFLKFYYENRSKIFLKNVLVKIESVEVITNYFNFLLCLKWLRQGNLEKANRRFRSLEGHLSKIKESKIINESEALIINQYIEFLKISINGCKNK</sequence>
<dbReference type="Pfam" id="PF01633">
    <property type="entry name" value="Choline_kinase"/>
    <property type="match status" value="1"/>
</dbReference>
<dbReference type="GO" id="GO:0006646">
    <property type="term" value="P:phosphatidylethanolamine biosynthetic process"/>
    <property type="evidence" value="ECO:0007669"/>
    <property type="project" value="TreeGrafter"/>
</dbReference>
<comment type="caution">
    <text evidence="5">The sequence shown here is derived from an EMBL/GenBank/DDBJ whole genome shotgun (WGS) entry which is preliminary data.</text>
</comment>
<evidence type="ECO:0000256" key="2">
    <source>
        <dbReference type="ARBA" id="ARBA00038211"/>
    </source>
</evidence>
<dbReference type="SUPFAM" id="SSF56112">
    <property type="entry name" value="Protein kinase-like (PK-like)"/>
    <property type="match status" value="1"/>
</dbReference>
<evidence type="ECO:0000256" key="4">
    <source>
        <dbReference type="SAM" id="SignalP"/>
    </source>
</evidence>
<comment type="similarity">
    <text evidence="2">Belongs to the choline/ethanolamine kinase family.</text>
</comment>
<reference evidence="5 6" key="1">
    <citation type="submission" date="2018-10" db="EMBL/GenBank/DDBJ databases">
        <title>Draft genome sequence of the microsporidian Tubulinosema ratisbonensis.</title>
        <authorList>
            <person name="Polonais V."/>
            <person name="Peyretaillade E."/>
            <person name="Niehus S."/>
            <person name="Wawrzyniak I."/>
            <person name="Franchet A."/>
            <person name="Gaspin C."/>
            <person name="Reichstadt M."/>
            <person name="Belser C."/>
            <person name="Labadie K."/>
            <person name="Delbac F."/>
            <person name="Ferrandon D."/>
        </authorList>
    </citation>
    <scope>NUCLEOTIDE SEQUENCE [LARGE SCALE GENOMIC DNA]</scope>
    <source>
        <strain evidence="5 6">Franzen</strain>
    </source>
</reference>
<organism evidence="5 6">
    <name type="scientific">Tubulinosema ratisbonensis</name>
    <dbReference type="NCBI Taxonomy" id="291195"/>
    <lineage>
        <taxon>Eukaryota</taxon>
        <taxon>Fungi</taxon>
        <taxon>Fungi incertae sedis</taxon>
        <taxon>Microsporidia</taxon>
        <taxon>Tubulinosematoidea</taxon>
        <taxon>Tubulinosematidae</taxon>
        <taxon>Tubulinosema</taxon>
    </lineage>
</organism>
<dbReference type="OrthoDB" id="10267235at2759"/>
<keyword evidence="4" id="KW-0732">Signal</keyword>
<keyword evidence="5" id="KW-0418">Kinase</keyword>
<dbReference type="GO" id="GO:0004305">
    <property type="term" value="F:ethanolamine kinase activity"/>
    <property type="evidence" value="ECO:0007669"/>
    <property type="project" value="UniProtKB-EC"/>
</dbReference>
<comment type="pathway">
    <text evidence="1">Phospholipid metabolism; phosphatidylethanolamine biosynthesis; phosphatidylethanolamine from ethanolamine: step 1/3.</text>
</comment>
<dbReference type="GO" id="GO:0005737">
    <property type="term" value="C:cytoplasm"/>
    <property type="evidence" value="ECO:0007669"/>
    <property type="project" value="TreeGrafter"/>
</dbReference>
<dbReference type="STRING" id="291195.A0A437AIN4"/>
<dbReference type="EMBL" id="RCSS01000683">
    <property type="protein sequence ID" value="RVD91020.1"/>
    <property type="molecule type" value="Genomic_DNA"/>
</dbReference>
<evidence type="ECO:0000313" key="5">
    <source>
        <dbReference type="EMBL" id="RVD91020.1"/>
    </source>
</evidence>
<accession>A0A437AIN4</accession>
<dbReference type="Gene3D" id="3.90.1200.10">
    <property type="match status" value="1"/>
</dbReference>
<dbReference type="EC" id="2.7.1.82" evidence="3"/>
<dbReference type="Proteomes" id="UP000282876">
    <property type="component" value="Unassembled WGS sequence"/>
</dbReference>
<evidence type="ECO:0000256" key="1">
    <source>
        <dbReference type="ARBA" id="ARBA00037883"/>
    </source>
</evidence>
<protein>
    <recommendedName>
        <fullName evidence="3">ethanolamine kinase</fullName>
        <ecNumber evidence="3">2.7.1.82</ecNumber>
    </recommendedName>
</protein>
<gene>
    <name evidence="5" type="ORF">TUBRATIS_25430</name>
</gene>
<dbReference type="AlphaFoldDB" id="A0A437AIN4"/>
<dbReference type="VEuPathDB" id="MicrosporidiaDB:TUBRATIS_25430"/>
<dbReference type="InterPro" id="IPR011009">
    <property type="entry name" value="Kinase-like_dom_sf"/>
</dbReference>
<proteinExistence type="inferred from homology"/>
<dbReference type="PANTHER" id="PTHR22603">
    <property type="entry name" value="CHOLINE/ETHANOALAMINE KINASE"/>
    <property type="match status" value="1"/>
</dbReference>
<evidence type="ECO:0000313" key="6">
    <source>
        <dbReference type="Proteomes" id="UP000282876"/>
    </source>
</evidence>
<name>A0A437AIN4_9MICR</name>